<keyword evidence="2" id="KW-1185">Reference proteome</keyword>
<accession>A0ABD1ZH08</accession>
<dbReference type="Proteomes" id="UP001605036">
    <property type="component" value="Unassembled WGS sequence"/>
</dbReference>
<evidence type="ECO:0000313" key="1">
    <source>
        <dbReference type="EMBL" id="KAL2650723.1"/>
    </source>
</evidence>
<protein>
    <submittedName>
        <fullName evidence="1">Uncharacterized protein</fullName>
    </submittedName>
</protein>
<sequence>MFVQDNSGSRICGSWVLQLLAMWSEGSPHKQCFVSRNSDTSIPSVICKFENLLRKTSRLDNDFAAYSFSRVDQAS</sequence>
<organism evidence="1 2">
    <name type="scientific">Riccia fluitans</name>
    <dbReference type="NCBI Taxonomy" id="41844"/>
    <lineage>
        <taxon>Eukaryota</taxon>
        <taxon>Viridiplantae</taxon>
        <taxon>Streptophyta</taxon>
        <taxon>Embryophyta</taxon>
        <taxon>Marchantiophyta</taxon>
        <taxon>Marchantiopsida</taxon>
        <taxon>Marchantiidae</taxon>
        <taxon>Marchantiales</taxon>
        <taxon>Ricciaceae</taxon>
        <taxon>Riccia</taxon>
    </lineage>
</organism>
<proteinExistence type="predicted"/>
<reference evidence="1 2" key="1">
    <citation type="submission" date="2024-09" db="EMBL/GenBank/DDBJ databases">
        <title>Chromosome-scale assembly of Riccia fluitans.</title>
        <authorList>
            <person name="Paukszto L."/>
            <person name="Sawicki J."/>
            <person name="Karawczyk K."/>
            <person name="Piernik-Szablinska J."/>
            <person name="Szczecinska M."/>
            <person name="Mazdziarz M."/>
        </authorList>
    </citation>
    <scope>NUCLEOTIDE SEQUENCE [LARGE SCALE GENOMIC DNA]</scope>
    <source>
        <strain evidence="1">Rf_01</strain>
        <tissue evidence="1">Aerial parts of the thallus</tissue>
    </source>
</reference>
<name>A0ABD1ZH08_9MARC</name>
<dbReference type="AlphaFoldDB" id="A0ABD1ZH08"/>
<dbReference type="EMBL" id="JBHFFA010000001">
    <property type="protein sequence ID" value="KAL2650723.1"/>
    <property type="molecule type" value="Genomic_DNA"/>
</dbReference>
<gene>
    <name evidence="1" type="ORF">R1flu_018851</name>
</gene>
<evidence type="ECO:0000313" key="2">
    <source>
        <dbReference type="Proteomes" id="UP001605036"/>
    </source>
</evidence>
<comment type="caution">
    <text evidence="1">The sequence shown here is derived from an EMBL/GenBank/DDBJ whole genome shotgun (WGS) entry which is preliminary data.</text>
</comment>